<feature type="coiled-coil region" evidence="1">
    <location>
        <begin position="107"/>
        <end position="162"/>
    </location>
</feature>
<organism evidence="3 4">
    <name type="scientific">Vitreoscilla filiformis</name>
    <dbReference type="NCBI Taxonomy" id="63"/>
    <lineage>
        <taxon>Bacteria</taxon>
        <taxon>Pseudomonadati</taxon>
        <taxon>Pseudomonadota</taxon>
        <taxon>Betaproteobacteria</taxon>
        <taxon>Neisseriales</taxon>
        <taxon>Neisseriaceae</taxon>
        <taxon>Vitreoscilla</taxon>
    </lineage>
</organism>
<evidence type="ECO:0000313" key="4">
    <source>
        <dbReference type="Proteomes" id="UP000199729"/>
    </source>
</evidence>
<evidence type="ECO:0000256" key="2">
    <source>
        <dbReference type="SAM" id="MobiDB-lite"/>
    </source>
</evidence>
<keyword evidence="1" id="KW-0175">Coiled coil</keyword>
<reference evidence="3 4" key="1">
    <citation type="submission" date="2017-07" db="EMBL/GenBank/DDBJ databases">
        <title>Complete Genome Sequence of the cosmetic ferment Vitreoscilla filiformis (ATCC15551).</title>
        <authorList>
            <person name="Contreras S."/>
            <person name="Sagory-Zalkind P."/>
            <person name="Blanquart H."/>
            <person name="Iltis A."/>
            <person name="Morand S.C."/>
        </authorList>
    </citation>
    <scope>NUCLEOTIDE SEQUENCE [LARGE SCALE GENOMIC DNA]</scope>
    <source>
        <strain evidence="3 4">ATCC 15551</strain>
    </source>
</reference>
<dbReference type="AlphaFoldDB" id="A0A221KI52"/>
<name>A0A221KI52_VITFI</name>
<proteinExistence type="predicted"/>
<evidence type="ECO:0000256" key="1">
    <source>
        <dbReference type="SAM" id="Coils"/>
    </source>
</evidence>
<feature type="region of interest" description="Disordered" evidence="2">
    <location>
        <begin position="1"/>
        <end position="22"/>
    </location>
</feature>
<evidence type="ECO:0000313" key="3">
    <source>
        <dbReference type="EMBL" id="ASM78734.1"/>
    </source>
</evidence>
<dbReference type="KEGG" id="vff:VITFI_CDS2957"/>
<gene>
    <name evidence="3" type="ORF">VITFI_CDS2957</name>
</gene>
<protein>
    <submittedName>
        <fullName evidence="3">Uncharacterized protein</fullName>
    </submittedName>
</protein>
<dbReference type="EMBL" id="CP022423">
    <property type="protein sequence ID" value="ASM78734.1"/>
    <property type="molecule type" value="Genomic_DNA"/>
</dbReference>
<keyword evidence="4" id="KW-1185">Reference proteome</keyword>
<dbReference type="Proteomes" id="UP000199729">
    <property type="component" value="Chromosome"/>
</dbReference>
<sequence>MKEGECMAKNTHDDAELSKDERKRLEKLGEGWGKVSNKPFGYSSPEKITLFDLRLLLEHFPPLRELIRQVAAPELGRVVPGAAVSVEWESARDEAAEAAQTEIEAECDALQTQLNASQHDAADLRRQLAEEQQRRGQMEQEVQRLRQQLEHQTQALARQRQQQSTFPPGVALLGGNSALAVRLGLTDLPGDATGALIRVVAVLAQMSSIERLWDALKENCERERRPASAEEVALLQTALDWHNHNWSRKPFALHRPVAGAVFDFNKEQRAVSTPPTGETLSAVWLPGIMASSGSVQKKALVATL</sequence>
<accession>A0A221KI52</accession>